<evidence type="ECO:0000256" key="1">
    <source>
        <dbReference type="SAM" id="Phobius"/>
    </source>
</evidence>
<comment type="caution">
    <text evidence="2">The sequence shown here is derived from an EMBL/GenBank/DDBJ whole genome shotgun (WGS) entry which is preliminary data.</text>
</comment>
<name>A0AAN9IN16_CROPI</name>
<organism evidence="2 3">
    <name type="scientific">Crotalaria pallida</name>
    <name type="common">Smooth rattlebox</name>
    <name type="synonym">Crotalaria striata</name>
    <dbReference type="NCBI Taxonomy" id="3830"/>
    <lineage>
        <taxon>Eukaryota</taxon>
        <taxon>Viridiplantae</taxon>
        <taxon>Streptophyta</taxon>
        <taxon>Embryophyta</taxon>
        <taxon>Tracheophyta</taxon>
        <taxon>Spermatophyta</taxon>
        <taxon>Magnoliopsida</taxon>
        <taxon>eudicotyledons</taxon>
        <taxon>Gunneridae</taxon>
        <taxon>Pentapetalae</taxon>
        <taxon>rosids</taxon>
        <taxon>fabids</taxon>
        <taxon>Fabales</taxon>
        <taxon>Fabaceae</taxon>
        <taxon>Papilionoideae</taxon>
        <taxon>50 kb inversion clade</taxon>
        <taxon>genistoids sensu lato</taxon>
        <taxon>core genistoids</taxon>
        <taxon>Crotalarieae</taxon>
        <taxon>Crotalaria</taxon>
    </lineage>
</organism>
<gene>
    <name evidence="2" type="ORF">RIF29_12162</name>
</gene>
<protein>
    <submittedName>
        <fullName evidence="2">Uncharacterized protein</fullName>
    </submittedName>
</protein>
<sequence length="79" mass="9246">MLQLNGLSCNIMRNFEFLSTAFKCWMTWIPVEIFFLAVLNLHFKFVVYWAWSRCTNLAKIYVVCLGIWKSGGLEMRSTG</sequence>
<keyword evidence="1" id="KW-1133">Transmembrane helix</keyword>
<keyword evidence="1" id="KW-0812">Transmembrane</keyword>
<evidence type="ECO:0000313" key="3">
    <source>
        <dbReference type="Proteomes" id="UP001372338"/>
    </source>
</evidence>
<accession>A0AAN9IN16</accession>
<dbReference type="EMBL" id="JAYWIO010000002">
    <property type="protein sequence ID" value="KAK7282991.1"/>
    <property type="molecule type" value="Genomic_DNA"/>
</dbReference>
<dbReference type="Proteomes" id="UP001372338">
    <property type="component" value="Unassembled WGS sequence"/>
</dbReference>
<keyword evidence="3" id="KW-1185">Reference proteome</keyword>
<reference evidence="2 3" key="1">
    <citation type="submission" date="2024-01" db="EMBL/GenBank/DDBJ databases">
        <title>The genomes of 5 underutilized Papilionoideae crops provide insights into root nodulation and disease resistanc.</title>
        <authorList>
            <person name="Yuan L."/>
        </authorList>
    </citation>
    <scope>NUCLEOTIDE SEQUENCE [LARGE SCALE GENOMIC DNA]</scope>
    <source>
        <strain evidence="2">ZHUSHIDOU_FW_LH</strain>
        <tissue evidence="2">Leaf</tissue>
    </source>
</reference>
<proteinExistence type="predicted"/>
<keyword evidence="1" id="KW-0472">Membrane</keyword>
<feature type="transmembrane region" description="Helical" evidence="1">
    <location>
        <begin position="25"/>
        <end position="51"/>
    </location>
</feature>
<evidence type="ECO:0000313" key="2">
    <source>
        <dbReference type="EMBL" id="KAK7282991.1"/>
    </source>
</evidence>
<dbReference type="AlphaFoldDB" id="A0AAN9IN16"/>